<dbReference type="Pfam" id="PF03009">
    <property type="entry name" value="GDPD"/>
    <property type="match status" value="1"/>
</dbReference>
<comment type="caution">
    <text evidence="2">The sequence shown here is derived from an EMBL/GenBank/DDBJ whole genome shotgun (WGS) entry which is preliminary data.</text>
</comment>
<accession>A0A6L9S8J7</accession>
<evidence type="ECO:0000313" key="2">
    <source>
        <dbReference type="EMBL" id="NEE01387.1"/>
    </source>
</evidence>
<keyword evidence="3" id="KW-1185">Reference proteome</keyword>
<dbReference type="InterPro" id="IPR017946">
    <property type="entry name" value="PLC-like_Pdiesterase_TIM-brl"/>
</dbReference>
<dbReference type="Gene3D" id="3.20.20.190">
    <property type="entry name" value="Phosphatidylinositol (PI) phosphodiesterase"/>
    <property type="match status" value="1"/>
</dbReference>
<organism evidence="2 3">
    <name type="scientific">Phytoactinopolyspora halotolerans</name>
    <dbReference type="NCBI Taxonomy" id="1981512"/>
    <lineage>
        <taxon>Bacteria</taxon>
        <taxon>Bacillati</taxon>
        <taxon>Actinomycetota</taxon>
        <taxon>Actinomycetes</taxon>
        <taxon>Jiangellales</taxon>
        <taxon>Jiangellaceae</taxon>
        <taxon>Phytoactinopolyspora</taxon>
    </lineage>
</organism>
<dbReference type="SUPFAM" id="SSF51695">
    <property type="entry name" value="PLC-like phosphodiesterases"/>
    <property type="match status" value="1"/>
</dbReference>
<feature type="domain" description="GP-PDE" evidence="1">
    <location>
        <begin position="1"/>
        <end position="221"/>
    </location>
</feature>
<evidence type="ECO:0000259" key="1">
    <source>
        <dbReference type="PROSITE" id="PS51704"/>
    </source>
</evidence>
<dbReference type="InterPro" id="IPR030395">
    <property type="entry name" value="GP_PDE_dom"/>
</dbReference>
<proteinExistence type="predicted"/>
<dbReference type="Proteomes" id="UP000475214">
    <property type="component" value="Unassembled WGS sequence"/>
</dbReference>
<dbReference type="GO" id="GO:0006629">
    <property type="term" value="P:lipid metabolic process"/>
    <property type="evidence" value="ECO:0007669"/>
    <property type="project" value="InterPro"/>
</dbReference>
<dbReference type="PANTHER" id="PTHR43805">
    <property type="entry name" value="GLYCEROPHOSPHORYL DIESTER PHOSPHODIESTERASE"/>
    <property type="match status" value="1"/>
</dbReference>
<name>A0A6L9S8J7_9ACTN</name>
<sequence>MRAFAAAVDLGYRYVETDTHATADGVVVAFHDSTLDRVTDRSGVIEQLPWDEVRRARIAGTEPIPQLEELLGTWPDLRVNIDIKSASAVQPTVRAIERTASHDRVCIASFSDTRRRLALRGLTRKVATSAGRSLVSSFVFASRAGLAGRSRRWLGEVHCLQVPIRVGTFRVVTRRLIADAHAAGRQVHTWTVNSAEDMNRLLDLGVDGIVTDRADILRDVLDARGAWTPDG</sequence>
<dbReference type="PROSITE" id="PS51704">
    <property type="entry name" value="GP_PDE"/>
    <property type="match status" value="1"/>
</dbReference>
<dbReference type="EMBL" id="JAAGOA010000009">
    <property type="protein sequence ID" value="NEE01387.1"/>
    <property type="molecule type" value="Genomic_DNA"/>
</dbReference>
<dbReference type="CDD" id="cd08561">
    <property type="entry name" value="GDPD_cytoplasmic_ScUgpQ2_like"/>
    <property type="match status" value="1"/>
</dbReference>
<reference evidence="2 3" key="1">
    <citation type="submission" date="2020-02" db="EMBL/GenBank/DDBJ databases">
        <authorList>
            <person name="Li X.-J."/>
            <person name="Han X.-M."/>
        </authorList>
    </citation>
    <scope>NUCLEOTIDE SEQUENCE [LARGE SCALE GENOMIC DNA]</scope>
    <source>
        <strain evidence="2 3">CCTCC AB 2017055</strain>
    </source>
</reference>
<evidence type="ECO:0000313" key="3">
    <source>
        <dbReference type="Proteomes" id="UP000475214"/>
    </source>
</evidence>
<protein>
    <submittedName>
        <fullName evidence="2">Glycerophosphodiester phosphodiesterase</fullName>
    </submittedName>
</protein>
<gene>
    <name evidence="2" type="ORF">G1H10_14525</name>
</gene>
<dbReference type="PANTHER" id="PTHR43805:SF1">
    <property type="entry name" value="GP-PDE DOMAIN-CONTAINING PROTEIN"/>
    <property type="match status" value="1"/>
</dbReference>
<dbReference type="GO" id="GO:0008081">
    <property type="term" value="F:phosphoric diester hydrolase activity"/>
    <property type="evidence" value="ECO:0007669"/>
    <property type="project" value="InterPro"/>
</dbReference>
<dbReference type="AlphaFoldDB" id="A0A6L9S8J7"/>